<dbReference type="RefSeq" id="WP_206425779.1">
    <property type="nucleotide sequence ID" value="NZ_CP033896.1"/>
</dbReference>
<name>A0A3G6J8A6_9CORY</name>
<dbReference type="Pfam" id="PF14659">
    <property type="entry name" value="Phage_int_SAM_3"/>
    <property type="match status" value="1"/>
</dbReference>
<dbReference type="InterPro" id="IPR011010">
    <property type="entry name" value="DNA_brk_join_enz"/>
</dbReference>
<accession>A0A3G6J8A6</accession>
<reference evidence="3 4" key="1">
    <citation type="submission" date="2018-11" db="EMBL/GenBank/DDBJ databases">
        <authorList>
            <person name="Kleinhagauer T."/>
            <person name="Glaeser S.P."/>
            <person name="Spergser J."/>
            <person name="Ruckert C."/>
            <person name="Kaempfer P."/>
            <person name="Busse H.-J."/>
        </authorList>
    </citation>
    <scope>NUCLEOTIDE SEQUENCE [LARGE SCALE GENOMIC DNA]</scope>
    <source>
        <strain evidence="3 4">200CH</strain>
    </source>
</reference>
<sequence length="94" mass="10415">MDRRKTELKPSTVAGYSQILSARIIPDWGTRRIASIRSSEVQAWVSAMPISGKTAREQHAILAQILDLAVDDRLITTNPARGISLPRRNPPVKV</sequence>
<evidence type="ECO:0000313" key="4">
    <source>
        <dbReference type="Proteomes" id="UP000269019"/>
    </source>
</evidence>
<dbReference type="GO" id="GO:0003677">
    <property type="term" value="F:DNA binding"/>
    <property type="evidence" value="ECO:0007669"/>
    <property type="project" value="UniProtKB-KW"/>
</dbReference>
<keyword evidence="4" id="KW-1185">Reference proteome</keyword>
<dbReference type="EMBL" id="CP033896">
    <property type="protein sequence ID" value="AZA14042.1"/>
    <property type="molecule type" value="Genomic_DNA"/>
</dbReference>
<proteinExistence type="predicted"/>
<dbReference type="GO" id="GO:0015074">
    <property type="term" value="P:DNA integration"/>
    <property type="evidence" value="ECO:0007669"/>
    <property type="project" value="InterPro"/>
</dbReference>
<dbReference type="AlphaFoldDB" id="A0A3G6J8A6"/>
<gene>
    <name evidence="3" type="ORF">CCHOA_08255</name>
</gene>
<dbReference type="KEGG" id="ccho:CCHOA_08255"/>
<dbReference type="InterPro" id="IPR004107">
    <property type="entry name" value="Integrase_SAM-like_N"/>
</dbReference>
<feature type="domain" description="Integrase SAM-like N-terminal" evidence="2">
    <location>
        <begin position="4"/>
        <end position="47"/>
    </location>
</feature>
<evidence type="ECO:0000259" key="2">
    <source>
        <dbReference type="Pfam" id="PF14659"/>
    </source>
</evidence>
<dbReference type="Gene3D" id="1.10.150.130">
    <property type="match status" value="1"/>
</dbReference>
<dbReference type="InterPro" id="IPR010998">
    <property type="entry name" value="Integrase_recombinase_N"/>
</dbReference>
<organism evidence="3 4">
    <name type="scientific">Corynebacterium choanae</name>
    <dbReference type="NCBI Taxonomy" id="1862358"/>
    <lineage>
        <taxon>Bacteria</taxon>
        <taxon>Bacillati</taxon>
        <taxon>Actinomycetota</taxon>
        <taxon>Actinomycetes</taxon>
        <taxon>Mycobacteriales</taxon>
        <taxon>Corynebacteriaceae</taxon>
        <taxon>Corynebacterium</taxon>
    </lineage>
</organism>
<keyword evidence="1" id="KW-0238">DNA-binding</keyword>
<evidence type="ECO:0000313" key="3">
    <source>
        <dbReference type="EMBL" id="AZA14042.1"/>
    </source>
</evidence>
<evidence type="ECO:0000256" key="1">
    <source>
        <dbReference type="ARBA" id="ARBA00023125"/>
    </source>
</evidence>
<protein>
    <recommendedName>
        <fullName evidence="2">Integrase SAM-like N-terminal domain-containing protein</fullName>
    </recommendedName>
</protein>
<dbReference type="SUPFAM" id="SSF56349">
    <property type="entry name" value="DNA breaking-rejoining enzymes"/>
    <property type="match status" value="1"/>
</dbReference>
<dbReference type="Proteomes" id="UP000269019">
    <property type="component" value="Chromosome"/>
</dbReference>